<evidence type="ECO:0000313" key="1">
    <source>
        <dbReference type="EMBL" id="CAH1110652.1"/>
    </source>
</evidence>
<protein>
    <submittedName>
        <fullName evidence="1">Uncharacterized protein</fullName>
    </submittedName>
</protein>
<dbReference type="AlphaFoldDB" id="A0A9P0CWF5"/>
<dbReference type="EMBL" id="OV651817">
    <property type="protein sequence ID" value="CAH1110652.1"/>
    <property type="molecule type" value="Genomic_DNA"/>
</dbReference>
<name>A0A9P0CWF5_9CUCU</name>
<sequence length="115" mass="13748">MKKKKIGTFYKLIKKLGGFLKTAKDRRDPPTSAGVYRIPYICGKVYIGQKKETHWYTTNRTQTKLSFRTNRKVCSHRTHYPMENTISFSKTPTWRLYKYTNMKRTSTEWKKNNIT</sequence>
<evidence type="ECO:0000313" key="2">
    <source>
        <dbReference type="Proteomes" id="UP001153636"/>
    </source>
</evidence>
<dbReference type="OrthoDB" id="8963429at2759"/>
<gene>
    <name evidence="1" type="ORF">PSYICH_LOCUS11598</name>
</gene>
<keyword evidence="2" id="KW-1185">Reference proteome</keyword>
<proteinExistence type="predicted"/>
<organism evidence="1 2">
    <name type="scientific">Psylliodes chrysocephalus</name>
    <dbReference type="NCBI Taxonomy" id="3402493"/>
    <lineage>
        <taxon>Eukaryota</taxon>
        <taxon>Metazoa</taxon>
        <taxon>Ecdysozoa</taxon>
        <taxon>Arthropoda</taxon>
        <taxon>Hexapoda</taxon>
        <taxon>Insecta</taxon>
        <taxon>Pterygota</taxon>
        <taxon>Neoptera</taxon>
        <taxon>Endopterygota</taxon>
        <taxon>Coleoptera</taxon>
        <taxon>Polyphaga</taxon>
        <taxon>Cucujiformia</taxon>
        <taxon>Chrysomeloidea</taxon>
        <taxon>Chrysomelidae</taxon>
        <taxon>Galerucinae</taxon>
        <taxon>Alticini</taxon>
        <taxon>Psylliodes</taxon>
    </lineage>
</organism>
<accession>A0A9P0CWF5</accession>
<reference evidence="1" key="1">
    <citation type="submission" date="2022-01" db="EMBL/GenBank/DDBJ databases">
        <authorList>
            <person name="King R."/>
        </authorList>
    </citation>
    <scope>NUCLEOTIDE SEQUENCE</scope>
</reference>
<dbReference type="Proteomes" id="UP001153636">
    <property type="component" value="Chromosome 5"/>
</dbReference>